<evidence type="ECO:0000256" key="2">
    <source>
        <dbReference type="ARBA" id="ARBA00006679"/>
    </source>
</evidence>
<evidence type="ECO:0000313" key="9">
    <source>
        <dbReference type="Proteomes" id="UP000788426"/>
    </source>
</evidence>
<dbReference type="PANTHER" id="PTHR33452:SF1">
    <property type="entry name" value="INNER MEMBRANE PROTEIN YPHA-RELATED"/>
    <property type="match status" value="1"/>
</dbReference>
<evidence type="ECO:0000313" key="8">
    <source>
        <dbReference type="EMBL" id="MBW4769464.1"/>
    </source>
</evidence>
<feature type="transmembrane region" description="Helical" evidence="7">
    <location>
        <begin position="112"/>
        <end position="137"/>
    </location>
</feature>
<evidence type="ECO:0000256" key="6">
    <source>
        <dbReference type="ARBA" id="ARBA00023136"/>
    </source>
</evidence>
<gene>
    <name evidence="8" type="ORF">KZO38_06770</name>
</gene>
<dbReference type="InterPro" id="IPR051907">
    <property type="entry name" value="DoxX-like_oxidoreductase"/>
</dbReference>
<comment type="similarity">
    <text evidence="2">Belongs to the DoxX family.</text>
</comment>
<evidence type="ECO:0000256" key="1">
    <source>
        <dbReference type="ARBA" id="ARBA00004651"/>
    </source>
</evidence>
<dbReference type="Pfam" id="PF07681">
    <property type="entry name" value="DoxX"/>
    <property type="match status" value="1"/>
</dbReference>
<evidence type="ECO:0000256" key="4">
    <source>
        <dbReference type="ARBA" id="ARBA00022692"/>
    </source>
</evidence>
<reference evidence="8 9" key="1">
    <citation type="submission" date="2021-07" db="EMBL/GenBank/DDBJ databases">
        <title>Genomic diversity and antimicrobial resistance of Prevotella spp. isolated from chronic lung disease airways.</title>
        <authorList>
            <person name="Webb K.A."/>
            <person name="Olagoke O.S."/>
            <person name="Baird T."/>
            <person name="Neill J."/>
            <person name="Pham A."/>
            <person name="Wells T.J."/>
            <person name="Ramsay K.A."/>
            <person name="Bell S.C."/>
            <person name="Sarovich D.S."/>
            <person name="Price E.P."/>
        </authorList>
    </citation>
    <scope>NUCLEOTIDE SEQUENCE [LARGE SCALE GENOMIC DNA]</scope>
    <source>
        <strain evidence="8 9">SCHI0011.S.12</strain>
    </source>
</reference>
<dbReference type="PANTHER" id="PTHR33452">
    <property type="entry name" value="OXIDOREDUCTASE CATD-RELATED"/>
    <property type="match status" value="1"/>
</dbReference>
<sequence>MKKLLKLIFPTNNESCTTSFVLLAARVIFALLLAHHGLQKYMAFDQMSSAFPDPLGVGSQTSLILAIFAELVCSVALILGVLSRLVLIPMIFTMAVAFFIANGGSIEQGELAFAYLIVFTLLLITGPGKFSVDGYLVSLCPAMNKEKCNCKG</sequence>
<keyword evidence="3" id="KW-1003">Cell membrane</keyword>
<keyword evidence="4 7" id="KW-0812">Transmembrane</keyword>
<keyword evidence="9" id="KW-1185">Reference proteome</keyword>
<keyword evidence="6 7" id="KW-0472">Membrane</keyword>
<organism evidence="8 9">
    <name type="scientific">Hoylesella nanceiensis</name>
    <dbReference type="NCBI Taxonomy" id="425941"/>
    <lineage>
        <taxon>Bacteria</taxon>
        <taxon>Pseudomonadati</taxon>
        <taxon>Bacteroidota</taxon>
        <taxon>Bacteroidia</taxon>
        <taxon>Bacteroidales</taxon>
        <taxon>Prevotellaceae</taxon>
        <taxon>Hoylesella</taxon>
    </lineage>
</organism>
<comment type="caution">
    <text evidence="8">The sequence shown here is derived from an EMBL/GenBank/DDBJ whole genome shotgun (WGS) entry which is preliminary data.</text>
</comment>
<evidence type="ECO:0000256" key="3">
    <source>
        <dbReference type="ARBA" id="ARBA00022475"/>
    </source>
</evidence>
<accession>A0ABS6YD21</accession>
<dbReference type="RefSeq" id="WP_219481355.1">
    <property type="nucleotide sequence ID" value="NZ_JAHXCT010000004.1"/>
</dbReference>
<evidence type="ECO:0000256" key="5">
    <source>
        <dbReference type="ARBA" id="ARBA00022989"/>
    </source>
</evidence>
<dbReference type="EMBL" id="JAHXCT010000004">
    <property type="protein sequence ID" value="MBW4769464.1"/>
    <property type="molecule type" value="Genomic_DNA"/>
</dbReference>
<feature type="transmembrane region" description="Helical" evidence="7">
    <location>
        <begin position="58"/>
        <end position="79"/>
    </location>
</feature>
<comment type="subcellular location">
    <subcellularLocation>
        <location evidence="1">Cell membrane</location>
        <topology evidence="1">Multi-pass membrane protein</topology>
    </subcellularLocation>
</comment>
<feature type="transmembrane region" description="Helical" evidence="7">
    <location>
        <begin position="20"/>
        <end position="38"/>
    </location>
</feature>
<feature type="transmembrane region" description="Helical" evidence="7">
    <location>
        <begin position="86"/>
        <end position="106"/>
    </location>
</feature>
<evidence type="ECO:0000256" key="7">
    <source>
        <dbReference type="SAM" id="Phobius"/>
    </source>
</evidence>
<dbReference type="InterPro" id="IPR032808">
    <property type="entry name" value="DoxX"/>
</dbReference>
<protein>
    <submittedName>
        <fullName evidence="8">DoxX family protein</fullName>
    </submittedName>
</protein>
<proteinExistence type="inferred from homology"/>
<keyword evidence="5 7" id="KW-1133">Transmembrane helix</keyword>
<dbReference type="Proteomes" id="UP000788426">
    <property type="component" value="Unassembled WGS sequence"/>
</dbReference>
<name>A0ABS6YD21_9BACT</name>